<dbReference type="UniPathway" id="UPA00337"/>
<dbReference type="RefSeq" id="WP_014264569.1">
    <property type="nucleotide sequence ID" value="NC_016631.1"/>
</dbReference>
<feature type="domain" description="Squalene cyclase N-terminal" evidence="7">
    <location>
        <begin position="35"/>
        <end position="324"/>
    </location>
</feature>
<dbReference type="EC" id="5.4.99.17" evidence="8"/>
<dbReference type="Pfam" id="PF13243">
    <property type="entry name" value="SQHop_cyclase_C"/>
    <property type="match status" value="1"/>
</dbReference>
<feature type="region of interest" description="Disordered" evidence="5">
    <location>
        <begin position="1"/>
        <end position="20"/>
    </location>
</feature>
<comment type="similarity">
    <text evidence="2">Belongs to the terpene cyclase/mutase family.</text>
</comment>
<dbReference type="InterPro" id="IPR018333">
    <property type="entry name" value="Squalene_cyclase"/>
</dbReference>
<dbReference type="AlphaFoldDB" id="G8NZ37"/>
<proteinExistence type="inferred from homology"/>
<dbReference type="PANTHER" id="PTHR11764:SF20">
    <property type="entry name" value="LANOSTEROL SYNTHASE"/>
    <property type="match status" value="1"/>
</dbReference>
<organism evidence="8 9">
    <name type="scientific">Granulicella mallensis (strain ATCC BAA-1857 / DSM 23137 / MP5ACTX8)</name>
    <dbReference type="NCBI Taxonomy" id="682795"/>
    <lineage>
        <taxon>Bacteria</taxon>
        <taxon>Pseudomonadati</taxon>
        <taxon>Acidobacteriota</taxon>
        <taxon>Terriglobia</taxon>
        <taxon>Terriglobales</taxon>
        <taxon>Acidobacteriaceae</taxon>
        <taxon>Granulicella</taxon>
    </lineage>
</organism>
<dbReference type="EMBL" id="CP003130">
    <property type="protein sequence ID" value="AEU35689.1"/>
    <property type="molecule type" value="Genomic_DNA"/>
</dbReference>
<dbReference type="eggNOG" id="COG1657">
    <property type="taxonomic scope" value="Bacteria"/>
</dbReference>
<evidence type="ECO:0000256" key="4">
    <source>
        <dbReference type="ARBA" id="ARBA00023235"/>
    </source>
</evidence>
<evidence type="ECO:0000259" key="6">
    <source>
        <dbReference type="Pfam" id="PF13243"/>
    </source>
</evidence>
<reference evidence="8 9" key="1">
    <citation type="submission" date="2011-11" db="EMBL/GenBank/DDBJ databases">
        <title>Complete sequence of Granulicella mallensis MP5ACTX8.</title>
        <authorList>
            <consortium name="US DOE Joint Genome Institute"/>
            <person name="Lucas S."/>
            <person name="Copeland A."/>
            <person name="Lapidus A."/>
            <person name="Cheng J.-F."/>
            <person name="Goodwin L."/>
            <person name="Pitluck S."/>
            <person name="Peters L."/>
            <person name="Lu M."/>
            <person name="Detter J.C."/>
            <person name="Han C."/>
            <person name="Tapia R."/>
            <person name="Land M."/>
            <person name="Hauser L."/>
            <person name="Kyrpides N."/>
            <person name="Ivanova N."/>
            <person name="Mikhailova N."/>
            <person name="Pagani I."/>
            <person name="Rawat S."/>
            <person name="Mannisto M."/>
            <person name="Haggblom M."/>
            <person name="Woyke T."/>
        </authorList>
    </citation>
    <scope>NUCLEOTIDE SEQUENCE [LARGE SCALE GENOMIC DNA]</scope>
    <source>
        <strain evidence="9">ATCC BAA-1857 / DSM 23137 / MP5ACTX8</strain>
    </source>
</reference>
<dbReference type="Pfam" id="PF13249">
    <property type="entry name" value="SQHop_cyclase_N"/>
    <property type="match status" value="1"/>
</dbReference>
<evidence type="ECO:0000259" key="7">
    <source>
        <dbReference type="Pfam" id="PF13249"/>
    </source>
</evidence>
<dbReference type="InterPro" id="IPR032696">
    <property type="entry name" value="SQ_cyclase_C"/>
</dbReference>
<gene>
    <name evidence="8" type="ordered locus">AciX8_1346</name>
</gene>
<dbReference type="GO" id="GO:0005811">
    <property type="term" value="C:lipid droplet"/>
    <property type="evidence" value="ECO:0007669"/>
    <property type="project" value="InterPro"/>
</dbReference>
<evidence type="ECO:0000313" key="9">
    <source>
        <dbReference type="Proteomes" id="UP000007113"/>
    </source>
</evidence>
<dbReference type="KEGG" id="gma:AciX8_1346"/>
<dbReference type="PROSITE" id="PS01074">
    <property type="entry name" value="TERPENE_SYNTHASES"/>
    <property type="match status" value="1"/>
</dbReference>
<feature type="compositionally biased region" description="Polar residues" evidence="5">
    <location>
        <begin position="1"/>
        <end position="12"/>
    </location>
</feature>
<dbReference type="HOGENOM" id="CLU_019345_0_0_0"/>
<dbReference type="PANTHER" id="PTHR11764">
    <property type="entry name" value="TERPENE CYCLASE/MUTASE FAMILY MEMBER"/>
    <property type="match status" value="1"/>
</dbReference>
<sequence length="676" mass="77011">MSTTPINPSNPGGTAPKQPRFGRLDMAMDLVIGGINRSVEWLMGEQEEPGYWCGELEADSMLEADYIFMHTLLGSGDRGKMERCINEILRHQNADGGWSLYPGGPSNVHYGVKCYLALKLMGWSADDPVLVRARENVLSLGGVVECNTFTKIYLCALGQYDYDAVPAVPPEMLLFPNWFYFNIYEISSWSRGILVPLSVIYSTKPFKKLPPEQGIDELFVGGRANADLHLRWNKKKFFSWSNFFLMLDRMMHWAERIHIRPLRKIALKKAEKWMLDRFEMSDGLGAIYPAMMNSIIALRYLGYSEDDPQFIRAMDEFEKLGIEEPEVPDANPARFRMQPCMSPVWDTAYAVFALGEAGVPKDDPRLLKAADWMLSKEVRHKGDWAVKVKNVEPGGWYFEFNNEFYPDVDDSAQVLLALNCVQNPRERYQYEVSQRALNWIFAMQCKNGGWASFDKDNTKQIFESIPFADHNAMIDPPTVDITGRILEMLSGYGFTRSDKRVEKAVQFILKGQEPDGSWFGRWGVNYLYGTFLVLRGLEAIGYSYLEPAVQQAAEWIRMVQNTDGGWGETCGTYDDPNQRGVGPSTPSQTAWAILGLLAANDTRSDSVAKGIRWLIERQHEDGSWDELMPGRNGESYYTGTGFPRVFYLGYHLYKQYFPLLALTTYRKALEREQAEA</sequence>
<comment type="pathway">
    <text evidence="1">Secondary metabolite biosynthesis; hopanoid biosynthesis.</text>
</comment>
<evidence type="ECO:0000256" key="3">
    <source>
        <dbReference type="ARBA" id="ARBA00022737"/>
    </source>
</evidence>
<dbReference type="NCBIfam" id="TIGR01787">
    <property type="entry name" value="squalene_cyclas"/>
    <property type="match status" value="1"/>
</dbReference>
<keyword evidence="3" id="KW-0677">Repeat</keyword>
<name>G8NZ37_GRAMM</name>
<dbReference type="Proteomes" id="UP000007113">
    <property type="component" value="Chromosome"/>
</dbReference>
<dbReference type="NCBIfam" id="TIGR01507">
    <property type="entry name" value="hopene_cyclase"/>
    <property type="match status" value="1"/>
</dbReference>
<accession>G8NZ37</accession>
<dbReference type="GO" id="GO:0051007">
    <property type="term" value="F:squalene-hopene cyclase activity"/>
    <property type="evidence" value="ECO:0007669"/>
    <property type="project" value="UniProtKB-EC"/>
</dbReference>
<dbReference type="SFLD" id="SFLDG01016">
    <property type="entry name" value="Prenyltransferase_Like_2"/>
    <property type="match status" value="1"/>
</dbReference>
<dbReference type="InterPro" id="IPR008930">
    <property type="entry name" value="Terpenoid_cyclase/PrenylTrfase"/>
</dbReference>
<dbReference type="SUPFAM" id="SSF48239">
    <property type="entry name" value="Terpenoid cyclases/Protein prenyltransferases"/>
    <property type="match status" value="2"/>
</dbReference>
<evidence type="ECO:0000256" key="1">
    <source>
        <dbReference type="ARBA" id="ARBA00004999"/>
    </source>
</evidence>
<dbReference type="InterPro" id="IPR032697">
    <property type="entry name" value="SQ_cyclase_N"/>
</dbReference>
<feature type="domain" description="Squalene cyclase C-terminal" evidence="6">
    <location>
        <begin position="341"/>
        <end position="667"/>
    </location>
</feature>
<evidence type="ECO:0000313" key="8">
    <source>
        <dbReference type="EMBL" id="AEU35689.1"/>
    </source>
</evidence>
<dbReference type="STRING" id="682795.AciX8_1346"/>
<dbReference type="Gene3D" id="1.50.10.20">
    <property type="match status" value="2"/>
</dbReference>
<dbReference type="CDD" id="cd02892">
    <property type="entry name" value="SQCY_1"/>
    <property type="match status" value="1"/>
</dbReference>
<dbReference type="InterPro" id="IPR002365">
    <property type="entry name" value="Terpene_synthase_CS"/>
</dbReference>
<protein>
    <submittedName>
        <fullName evidence="8">Squalene/oxidosqualene cyclase</fullName>
        <ecNumber evidence="8">5.4.99.17</ecNumber>
    </submittedName>
</protein>
<keyword evidence="9" id="KW-1185">Reference proteome</keyword>
<dbReference type="InterPro" id="IPR006400">
    <property type="entry name" value="Hopene-cyclase"/>
</dbReference>
<evidence type="ECO:0000256" key="5">
    <source>
        <dbReference type="SAM" id="MobiDB-lite"/>
    </source>
</evidence>
<keyword evidence="4 8" id="KW-0413">Isomerase</keyword>
<evidence type="ECO:0000256" key="2">
    <source>
        <dbReference type="ARBA" id="ARBA00009755"/>
    </source>
</evidence>
<dbReference type="GO" id="GO:0016104">
    <property type="term" value="P:triterpenoid biosynthetic process"/>
    <property type="evidence" value="ECO:0007669"/>
    <property type="project" value="InterPro"/>
</dbReference>
<dbReference type="OrthoDB" id="9758578at2"/>